<protein>
    <submittedName>
        <fullName evidence="1">Uncharacterized protein</fullName>
    </submittedName>
</protein>
<keyword evidence="2" id="KW-1185">Reference proteome</keyword>
<sequence length="93" mass="10355">MDAIVLMLARLRGDPKARCVACPPQSFQLNLRREGGDTIRVTRRERGPPTRTVFRCQRGARCRGTLGRNTGAAALYGEELEMTHAEAGWRSGR</sequence>
<organism evidence="1 2">
    <name type="scientific">Hyalomma asiaticum</name>
    <name type="common">Tick</name>
    <dbReference type="NCBI Taxonomy" id="266040"/>
    <lineage>
        <taxon>Eukaryota</taxon>
        <taxon>Metazoa</taxon>
        <taxon>Ecdysozoa</taxon>
        <taxon>Arthropoda</taxon>
        <taxon>Chelicerata</taxon>
        <taxon>Arachnida</taxon>
        <taxon>Acari</taxon>
        <taxon>Parasitiformes</taxon>
        <taxon>Ixodida</taxon>
        <taxon>Ixodoidea</taxon>
        <taxon>Ixodidae</taxon>
        <taxon>Hyalomminae</taxon>
        <taxon>Hyalomma</taxon>
    </lineage>
</organism>
<reference evidence="1" key="1">
    <citation type="submission" date="2020-05" db="EMBL/GenBank/DDBJ databases">
        <title>Large-scale comparative analyses of tick genomes elucidate their genetic diversity and vector capacities.</title>
        <authorList>
            <person name="Jia N."/>
            <person name="Wang J."/>
            <person name="Shi W."/>
            <person name="Du L."/>
            <person name="Sun Y."/>
            <person name="Zhan W."/>
            <person name="Jiang J."/>
            <person name="Wang Q."/>
            <person name="Zhang B."/>
            <person name="Ji P."/>
            <person name="Sakyi L.B."/>
            <person name="Cui X."/>
            <person name="Yuan T."/>
            <person name="Jiang B."/>
            <person name="Yang W."/>
            <person name="Lam T.T.-Y."/>
            <person name="Chang Q."/>
            <person name="Ding S."/>
            <person name="Wang X."/>
            <person name="Zhu J."/>
            <person name="Ruan X."/>
            <person name="Zhao L."/>
            <person name="Wei J."/>
            <person name="Que T."/>
            <person name="Du C."/>
            <person name="Cheng J."/>
            <person name="Dai P."/>
            <person name="Han X."/>
            <person name="Huang E."/>
            <person name="Gao Y."/>
            <person name="Liu J."/>
            <person name="Shao H."/>
            <person name="Ye R."/>
            <person name="Li L."/>
            <person name="Wei W."/>
            <person name="Wang X."/>
            <person name="Wang C."/>
            <person name="Yang T."/>
            <person name="Huo Q."/>
            <person name="Li W."/>
            <person name="Guo W."/>
            <person name="Chen H."/>
            <person name="Zhou L."/>
            <person name="Ni X."/>
            <person name="Tian J."/>
            <person name="Zhou Y."/>
            <person name="Sheng Y."/>
            <person name="Liu T."/>
            <person name="Pan Y."/>
            <person name="Xia L."/>
            <person name="Li J."/>
            <person name="Zhao F."/>
            <person name="Cao W."/>
        </authorList>
    </citation>
    <scope>NUCLEOTIDE SEQUENCE</scope>
    <source>
        <strain evidence="1">Hyas-2018</strain>
    </source>
</reference>
<dbReference type="Proteomes" id="UP000821845">
    <property type="component" value="Chromosome 2"/>
</dbReference>
<name>A0ACB7SYT4_HYAAI</name>
<evidence type="ECO:0000313" key="2">
    <source>
        <dbReference type="Proteomes" id="UP000821845"/>
    </source>
</evidence>
<evidence type="ECO:0000313" key="1">
    <source>
        <dbReference type="EMBL" id="KAH6939146.1"/>
    </source>
</evidence>
<accession>A0ACB7SYT4</accession>
<gene>
    <name evidence="1" type="ORF">HPB50_016118</name>
</gene>
<proteinExistence type="predicted"/>
<dbReference type="EMBL" id="CM023482">
    <property type="protein sequence ID" value="KAH6939146.1"/>
    <property type="molecule type" value="Genomic_DNA"/>
</dbReference>
<comment type="caution">
    <text evidence="1">The sequence shown here is derived from an EMBL/GenBank/DDBJ whole genome shotgun (WGS) entry which is preliminary data.</text>
</comment>